<organism evidence="2 3">
    <name type="scientific">Staphylococcus pasteuri_A</name>
    <dbReference type="NCBI Taxonomy" id="3062664"/>
    <lineage>
        <taxon>Bacteria</taxon>
        <taxon>Bacillati</taxon>
        <taxon>Bacillota</taxon>
        <taxon>Bacilli</taxon>
        <taxon>Bacillales</taxon>
        <taxon>Staphylococcaceae</taxon>
        <taxon>Staphylococcus</taxon>
    </lineage>
</organism>
<dbReference type="PANTHER" id="PTHR43252">
    <property type="entry name" value="TRANSCRIPTIONAL REGULATOR YQJI"/>
    <property type="match status" value="1"/>
</dbReference>
<protein>
    <submittedName>
        <fullName evidence="2">PadR family transcriptional regulator</fullName>
    </submittedName>
</protein>
<dbReference type="Proteomes" id="UP001170310">
    <property type="component" value="Unassembled WGS sequence"/>
</dbReference>
<evidence type="ECO:0000313" key="2">
    <source>
        <dbReference type="EMBL" id="MDO6572774.1"/>
    </source>
</evidence>
<dbReference type="EMBL" id="JAUOQO010000001">
    <property type="protein sequence ID" value="MDO6572774.1"/>
    <property type="molecule type" value="Genomic_DNA"/>
</dbReference>
<accession>A0AAW7YMM5</accession>
<dbReference type="InterPro" id="IPR036390">
    <property type="entry name" value="WH_DNA-bd_sf"/>
</dbReference>
<sequence>MFNRNENRMNGHMRRFEGFGMNGGPGRGPGQFGGFRQMNGKDRFFKKGNLQYVILQMLQEEPRHGYQIIKDLEGRFNGFYAPSPGSVYPILQMLEDRDFVSIHKEGNKKVYSITDEGTQFLEENPENEDFKKRMEQFKNADFEGMKAARKQLHEVFKLFMEASQQAMNDNEKKEKFDAIIKETKEKLEQLTK</sequence>
<proteinExistence type="predicted"/>
<dbReference type="PANTHER" id="PTHR43252:SF2">
    <property type="entry name" value="TRANSCRIPTION REGULATOR, PADR-LIKE FAMILY"/>
    <property type="match status" value="1"/>
</dbReference>
<dbReference type="InterPro" id="IPR005149">
    <property type="entry name" value="Tscrpt_reg_PadR_N"/>
</dbReference>
<feature type="domain" description="Transcription regulator PadR N-terminal" evidence="1">
    <location>
        <begin position="54"/>
        <end position="123"/>
    </location>
</feature>
<dbReference type="Pfam" id="PF03551">
    <property type="entry name" value="PadR"/>
    <property type="match status" value="1"/>
</dbReference>
<keyword evidence="3" id="KW-1185">Reference proteome</keyword>
<reference evidence="2" key="1">
    <citation type="submission" date="2023-07" db="EMBL/GenBank/DDBJ databases">
        <title>Genome content predicts the carbon catabolic preferences of heterotrophic bacteria.</title>
        <authorList>
            <person name="Gralka M."/>
        </authorList>
    </citation>
    <scope>NUCLEOTIDE SEQUENCE</scope>
    <source>
        <strain evidence="2">E2R20</strain>
    </source>
</reference>
<evidence type="ECO:0000313" key="3">
    <source>
        <dbReference type="Proteomes" id="UP001170310"/>
    </source>
</evidence>
<dbReference type="AlphaFoldDB" id="A0AAW7YMM5"/>
<evidence type="ECO:0000259" key="1">
    <source>
        <dbReference type="Pfam" id="PF03551"/>
    </source>
</evidence>
<dbReference type="SUPFAM" id="SSF46785">
    <property type="entry name" value="Winged helix' DNA-binding domain"/>
    <property type="match status" value="1"/>
</dbReference>
<name>A0AAW7YMM5_9STAP</name>
<dbReference type="RefSeq" id="WP_046466965.1">
    <property type="nucleotide sequence ID" value="NZ_JAUOQO010000001.1"/>
</dbReference>
<comment type="caution">
    <text evidence="2">The sequence shown here is derived from an EMBL/GenBank/DDBJ whole genome shotgun (WGS) entry which is preliminary data.</text>
</comment>
<dbReference type="Gene3D" id="1.10.10.10">
    <property type="entry name" value="Winged helix-like DNA-binding domain superfamily/Winged helix DNA-binding domain"/>
    <property type="match status" value="1"/>
</dbReference>
<dbReference type="InterPro" id="IPR036388">
    <property type="entry name" value="WH-like_DNA-bd_sf"/>
</dbReference>
<gene>
    <name evidence="2" type="ORF">Q4528_01230</name>
</gene>